<comment type="caution">
    <text evidence="2">The sequence shown here is derived from an EMBL/GenBank/DDBJ whole genome shotgun (WGS) entry which is preliminary data.</text>
</comment>
<evidence type="ECO:0000313" key="3">
    <source>
        <dbReference type="Proteomes" id="UP000541558"/>
    </source>
</evidence>
<proteinExistence type="inferred from homology"/>
<name>A0A8H5AZ87_9AGAR</name>
<dbReference type="PANTHER" id="PTHR11786">
    <property type="entry name" value="N-HYDROXYARYLAMINE O-ACETYLTRANSFERASE"/>
    <property type="match status" value="1"/>
</dbReference>
<dbReference type="InterPro" id="IPR053710">
    <property type="entry name" value="Arylamine_NAT_domain_sf"/>
</dbReference>
<dbReference type="SUPFAM" id="SSF54001">
    <property type="entry name" value="Cysteine proteinases"/>
    <property type="match status" value="1"/>
</dbReference>
<dbReference type="AlphaFoldDB" id="A0A8H5AZ87"/>
<dbReference type="InterPro" id="IPR001447">
    <property type="entry name" value="Arylamine_N-AcTrfase"/>
</dbReference>
<keyword evidence="3" id="KW-1185">Reference proteome</keyword>
<dbReference type="EMBL" id="JAACJK010000223">
    <property type="protein sequence ID" value="KAF5313712.1"/>
    <property type="molecule type" value="Genomic_DNA"/>
</dbReference>
<evidence type="ECO:0000313" key="2">
    <source>
        <dbReference type="EMBL" id="KAF5313712.1"/>
    </source>
</evidence>
<dbReference type="PANTHER" id="PTHR11786:SF0">
    <property type="entry name" value="ARYLAMINE N-ACETYLTRANSFERASE 4-RELATED"/>
    <property type="match status" value="1"/>
</dbReference>
<gene>
    <name evidence="2" type="ORF">D9611_010212</name>
</gene>
<protein>
    <recommendedName>
        <fullName evidence="4">Arylamine N-acetyltransferase</fullName>
    </recommendedName>
</protein>
<dbReference type="GO" id="GO:0016407">
    <property type="term" value="F:acetyltransferase activity"/>
    <property type="evidence" value="ECO:0007669"/>
    <property type="project" value="InterPro"/>
</dbReference>
<dbReference type="OrthoDB" id="10260017at2759"/>
<dbReference type="Proteomes" id="UP000541558">
    <property type="component" value="Unassembled WGS sequence"/>
</dbReference>
<evidence type="ECO:0000256" key="1">
    <source>
        <dbReference type="ARBA" id="ARBA00006547"/>
    </source>
</evidence>
<organism evidence="2 3">
    <name type="scientific">Ephemerocybe angulata</name>
    <dbReference type="NCBI Taxonomy" id="980116"/>
    <lineage>
        <taxon>Eukaryota</taxon>
        <taxon>Fungi</taxon>
        <taxon>Dikarya</taxon>
        <taxon>Basidiomycota</taxon>
        <taxon>Agaricomycotina</taxon>
        <taxon>Agaricomycetes</taxon>
        <taxon>Agaricomycetidae</taxon>
        <taxon>Agaricales</taxon>
        <taxon>Agaricineae</taxon>
        <taxon>Psathyrellaceae</taxon>
        <taxon>Ephemerocybe</taxon>
    </lineage>
</organism>
<evidence type="ECO:0008006" key="4">
    <source>
        <dbReference type="Google" id="ProtNLM"/>
    </source>
</evidence>
<dbReference type="Gene3D" id="3.30.2140.20">
    <property type="match status" value="1"/>
</dbReference>
<comment type="similarity">
    <text evidence="1">Belongs to the arylamine N-acetyltransferase family.</text>
</comment>
<sequence>MPGYLQDQLWIRTIPSQYTPKQVSQYLATIGVLPESHFTTEANIADGKFPRGLETLSAIVKQHLMTFPFENTAMHYSESHEIDISAQALFSRFVAERKGSFCFGQNTILLEMLRGLGFRAYAGSGRVNMNWQNPSKERAFGAQLHMLVFVQPFDDSTETYVVDVGFGGSGLTRPIPLTDGSGSQTRGAGHTETHRLVKDPFSRSSLGKWANSPIPSGQEVWNLEVRHTAKGKSAGAWKRVYAFTEQEFFSEDCVAASAYVTSALPLFKENVMCIRYILDEESSYGDLYRAVLFGREVKVRKGDGEAEVVATVTTESERVKVLSEFFGIAVRDEDIAFIEGTPAQL</sequence>
<dbReference type="Pfam" id="PF00797">
    <property type="entry name" value="Acetyltransf_2"/>
    <property type="match status" value="1"/>
</dbReference>
<reference evidence="2 3" key="1">
    <citation type="journal article" date="2020" name="ISME J.">
        <title>Uncovering the hidden diversity of litter-decomposition mechanisms in mushroom-forming fungi.</title>
        <authorList>
            <person name="Floudas D."/>
            <person name="Bentzer J."/>
            <person name="Ahren D."/>
            <person name="Johansson T."/>
            <person name="Persson P."/>
            <person name="Tunlid A."/>
        </authorList>
    </citation>
    <scope>NUCLEOTIDE SEQUENCE [LARGE SCALE GENOMIC DNA]</scope>
    <source>
        <strain evidence="2 3">CBS 175.51</strain>
    </source>
</reference>
<dbReference type="InterPro" id="IPR038765">
    <property type="entry name" value="Papain-like_cys_pep_sf"/>
</dbReference>
<accession>A0A8H5AZ87</accession>